<dbReference type="AlphaFoldDB" id="A0AA41UZZ5"/>
<proteinExistence type="predicted"/>
<gene>
    <name evidence="2" type="ORF">MKW94_010267</name>
</gene>
<evidence type="ECO:0000256" key="1">
    <source>
        <dbReference type="SAM" id="SignalP"/>
    </source>
</evidence>
<comment type="caution">
    <text evidence="2">The sequence shown here is derived from an EMBL/GenBank/DDBJ whole genome shotgun (WGS) entry which is preliminary data.</text>
</comment>
<dbReference type="EMBL" id="JAJJMA010048382">
    <property type="protein sequence ID" value="MCL7025716.1"/>
    <property type="molecule type" value="Genomic_DNA"/>
</dbReference>
<keyword evidence="3" id="KW-1185">Reference proteome</keyword>
<keyword evidence="1" id="KW-0732">Signal</keyword>
<name>A0AA41UZZ5_PAPNU</name>
<organism evidence="2 3">
    <name type="scientific">Papaver nudicaule</name>
    <name type="common">Iceland poppy</name>
    <dbReference type="NCBI Taxonomy" id="74823"/>
    <lineage>
        <taxon>Eukaryota</taxon>
        <taxon>Viridiplantae</taxon>
        <taxon>Streptophyta</taxon>
        <taxon>Embryophyta</taxon>
        <taxon>Tracheophyta</taxon>
        <taxon>Spermatophyta</taxon>
        <taxon>Magnoliopsida</taxon>
        <taxon>Ranunculales</taxon>
        <taxon>Papaveraceae</taxon>
        <taxon>Papaveroideae</taxon>
        <taxon>Papaver</taxon>
    </lineage>
</organism>
<feature type="chain" id="PRO_5041238602" evidence="1">
    <location>
        <begin position="22"/>
        <end position="83"/>
    </location>
</feature>
<protein>
    <submittedName>
        <fullName evidence="2">Uncharacterized protein</fullName>
    </submittedName>
</protein>
<feature type="signal peptide" evidence="1">
    <location>
        <begin position="1"/>
        <end position="21"/>
    </location>
</feature>
<reference evidence="2" key="1">
    <citation type="submission" date="2022-03" db="EMBL/GenBank/DDBJ databases">
        <title>A functionally conserved STORR gene fusion in Papaver species that diverged 16.8 million years ago.</title>
        <authorList>
            <person name="Catania T."/>
        </authorList>
    </citation>
    <scope>NUCLEOTIDE SEQUENCE</scope>
    <source>
        <strain evidence="2">S-191538</strain>
    </source>
</reference>
<accession>A0AA41UZZ5</accession>
<evidence type="ECO:0000313" key="2">
    <source>
        <dbReference type="EMBL" id="MCL7025716.1"/>
    </source>
</evidence>
<dbReference type="Proteomes" id="UP001177140">
    <property type="component" value="Unassembled WGS sequence"/>
</dbReference>
<evidence type="ECO:0000313" key="3">
    <source>
        <dbReference type="Proteomes" id="UP001177140"/>
    </source>
</evidence>
<sequence>MARLLIGLVLLMMCLSQIALAEDMIKLGRKGAGSVSVGQNLENGGGANNVVVACGHVKARPAERVLLFDPSDDGYKLEVEIGK</sequence>